<evidence type="ECO:0000256" key="1">
    <source>
        <dbReference type="SAM" id="MobiDB-lite"/>
    </source>
</evidence>
<evidence type="ECO:0000313" key="3">
    <source>
        <dbReference type="Proteomes" id="UP000029223"/>
    </source>
</evidence>
<comment type="caution">
    <text evidence="2">The sequence shown here is derived from an EMBL/GenBank/DDBJ whole genome shotgun (WGS) entry which is preliminary data.</text>
</comment>
<dbReference type="Proteomes" id="UP000029223">
    <property type="component" value="Unassembled WGS sequence"/>
</dbReference>
<dbReference type="EMBL" id="BBMS01000080">
    <property type="protein sequence ID" value="GAL29998.1"/>
    <property type="molecule type" value="Genomic_DNA"/>
</dbReference>
<name>A0ABQ0JMM3_9VIBR</name>
<protein>
    <submittedName>
        <fullName evidence="2">Uncharacterized protein</fullName>
    </submittedName>
</protein>
<feature type="region of interest" description="Disordered" evidence="1">
    <location>
        <begin position="16"/>
        <end position="39"/>
    </location>
</feature>
<organism evidence="2 3">
    <name type="scientific">Vibrio variabilis</name>
    <dbReference type="NCBI Taxonomy" id="990271"/>
    <lineage>
        <taxon>Bacteria</taxon>
        <taxon>Pseudomonadati</taxon>
        <taxon>Pseudomonadota</taxon>
        <taxon>Gammaproteobacteria</taxon>
        <taxon>Vibrionales</taxon>
        <taxon>Vibrionaceae</taxon>
        <taxon>Vibrio</taxon>
    </lineage>
</organism>
<gene>
    <name evidence="2" type="ORF">JCM19239_651</name>
</gene>
<sequence length="39" mass="4243">MEFELSSRDVKEVRSNALKNKGSDNCPSSSGKPLTIFIG</sequence>
<accession>A0ABQ0JMM3</accession>
<reference evidence="3" key="1">
    <citation type="submission" date="2014-09" db="EMBL/GenBank/DDBJ databases">
        <title>Vibrio variabilis JCM 19239. (C206) whole genome shotgun sequence.</title>
        <authorList>
            <person name="Sawabe T."/>
            <person name="Meirelles P."/>
            <person name="Nakanishi M."/>
            <person name="Sayaka M."/>
            <person name="Hattori M."/>
            <person name="Ohkuma M."/>
        </authorList>
    </citation>
    <scope>NUCLEOTIDE SEQUENCE [LARGE SCALE GENOMIC DNA]</scope>
    <source>
        <strain evidence="3">JCM 19239</strain>
    </source>
</reference>
<evidence type="ECO:0000313" key="2">
    <source>
        <dbReference type="EMBL" id="GAL29998.1"/>
    </source>
</evidence>
<proteinExistence type="predicted"/>
<feature type="compositionally biased region" description="Polar residues" evidence="1">
    <location>
        <begin position="23"/>
        <end position="32"/>
    </location>
</feature>
<keyword evidence="3" id="KW-1185">Reference proteome</keyword>